<keyword evidence="2" id="KW-1185">Reference proteome</keyword>
<proteinExistence type="predicted"/>
<dbReference type="GeneID" id="14904644"/>
<protein>
    <submittedName>
        <fullName evidence="1">Uncharacterized protein</fullName>
    </submittedName>
</protein>
<reference evidence="1 2" key="1">
    <citation type="submission" date="2011-07" db="EMBL/GenBank/DDBJ databases">
        <authorList>
            <person name="Coyne R."/>
            <person name="Brami D."/>
            <person name="Johnson J."/>
            <person name="Hostetler J."/>
            <person name="Hannick L."/>
            <person name="Clark T."/>
            <person name="Cassidy-Hanley D."/>
            <person name="Inman J."/>
        </authorList>
    </citation>
    <scope>NUCLEOTIDE SEQUENCE [LARGE SCALE GENOMIC DNA]</scope>
    <source>
        <strain evidence="1 2">G5</strain>
    </source>
</reference>
<dbReference type="EMBL" id="GL984230">
    <property type="protein sequence ID" value="EGR28563.1"/>
    <property type="molecule type" value="Genomic_DNA"/>
</dbReference>
<organism evidence="1 2">
    <name type="scientific">Ichthyophthirius multifiliis</name>
    <name type="common">White spot disease agent</name>
    <name type="synonym">Ich</name>
    <dbReference type="NCBI Taxonomy" id="5932"/>
    <lineage>
        <taxon>Eukaryota</taxon>
        <taxon>Sar</taxon>
        <taxon>Alveolata</taxon>
        <taxon>Ciliophora</taxon>
        <taxon>Intramacronucleata</taxon>
        <taxon>Oligohymenophorea</taxon>
        <taxon>Hymenostomatida</taxon>
        <taxon>Ophryoglenina</taxon>
        <taxon>Ichthyophthirius</taxon>
    </lineage>
</organism>
<dbReference type="InParanoid" id="G0R1V4"/>
<feature type="non-terminal residue" evidence="1">
    <location>
        <position position="74"/>
    </location>
</feature>
<dbReference type="RefSeq" id="XP_004029799.1">
    <property type="nucleotide sequence ID" value="XM_004029751.1"/>
</dbReference>
<gene>
    <name evidence="1" type="ORF">IMG5_172990</name>
</gene>
<feature type="non-terminal residue" evidence="1">
    <location>
        <position position="1"/>
    </location>
</feature>
<evidence type="ECO:0000313" key="2">
    <source>
        <dbReference type="Proteomes" id="UP000008983"/>
    </source>
</evidence>
<name>G0R1V4_ICHMU</name>
<evidence type="ECO:0000313" key="1">
    <source>
        <dbReference type="EMBL" id="EGR28563.1"/>
    </source>
</evidence>
<accession>G0R1V4</accession>
<dbReference type="Proteomes" id="UP000008983">
    <property type="component" value="Unassembled WGS sequence"/>
</dbReference>
<dbReference type="eggNOG" id="ENOG502R2XB">
    <property type="taxonomic scope" value="Eukaryota"/>
</dbReference>
<sequence>PYKFAYHIWEKINIQMKYYNGFNFTDVCFKCIQITPTFLCFRQYFQSLDQNISFRLSYLDFCDNVEDLNNCNSV</sequence>
<dbReference type="AlphaFoldDB" id="G0R1V4"/>